<dbReference type="EMBL" id="CP017707">
    <property type="protein sequence ID" value="AOZ52453.1"/>
    <property type="molecule type" value="Genomic_DNA"/>
</dbReference>
<name>A0A1D9LMW0_9NEIS</name>
<evidence type="ECO:0000313" key="1">
    <source>
        <dbReference type="EMBL" id="AOZ52453.1"/>
    </source>
</evidence>
<gene>
    <name evidence="1" type="ORF">BKX93_22195</name>
</gene>
<accession>A0A1D9LMW0</accession>
<proteinExistence type="predicted"/>
<evidence type="ECO:0000313" key="2">
    <source>
        <dbReference type="Proteomes" id="UP000178776"/>
    </source>
</evidence>
<dbReference type="KEGG" id="cvc:BKX93_22195"/>
<organism evidence="1 2">
    <name type="scientific">Chromobacterium vaccinii</name>
    <dbReference type="NCBI Taxonomy" id="1108595"/>
    <lineage>
        <taxon>Bacteria</taxon>
        <taxon>Pseudomonadati</taxon>
        <taxon>Pseudomonadota</taxon>
        <taxon>Betaproteobacteria</taxon>
        <taxon>Neisseriales</taxon>
        <taxon>Chromobacteriaceae</taxon>
        <taxon>Chromobacterium</taxon>
    </lineage>
</organism>
<sequence>MSLRGAARASRLGTVKTRREIITVLFARDGSPIARLIAISSLSAVSPMPAIGKIQKCLMWRTMVEKLSLNDARMA</sequence>
<dbReference type="AlphaFoldDB" id="A0A1D9LMW0"/>
<protein>
    <submittedName>
        <fullName evidence="1">Uncharacterized protein</fullName>
    </submittedName>
</protein>
<reference evidence="1 2" key="1">
    <citation type="submission" date="2016-10" db="EMBL/GenBank/DDBJ databases">
        <title>Chromobacterium muskegensis sp. nov., an insecticidal bacterium isolated from Sphagnum bogs.</title>
        <authorList>
            <person name="Sparks M.E."/>
            <person name="Blackburn M.B."/>
            <person name="Gundersen-Rindal D.E."/>
            <person name="Mitchell A."/>
            <person name="Farrar R."/>
            <person name="Kuhar D."/>
        </authorList>
    </citation>
    <scope>NUCLEOTIDE SEQUENCE [LARGE SCALE GENOMIC DNA]</scope>
    <source>
        <strain evidence="1 2">21-1</strain>
    </source>
</reference>
<dbReference type="Proteomes" id="UP000178776">
    <property type="component" value="Chromosome"/>
</dbReference>